<dbReference type="Proteomes" id="UP000277579">
    <property type="component" value="Unassembled WGS sequence"/>
</dbReference>
<organism evidence="1 2">
    <name type="scientific">Flavobacterium endophyticum</name>
    <dbReference type="NCBI Taxonomy" id="1540163"/>
    <lineage>
        <taxon>Bacteria</taxon>
        <taxon>Pseudomonadati</taxon>
        <taxon>Bacteroidota</taxon>
        <taxon>Flavobacteriia</taxon>
        <taxon>Flavobacteriales</taxon>
        <taxon>Flavobacteriaceae</taxon>
        <taxon>Flavobacterium</taxon>
    </lineage>
</organism>
<comment type="caution">
    <text evidence="1">The sequence shown here is derived from an EMBL/GenBank/DDBJ whole genome shotgun (WGS) entry which is preliminary data.</text>
</comment>
<dbReference type="AlphaFoldDB" id="A0A495MJ81"/>
<sequence>MKKYILTILLIFNLTYTFGQDYDEKYGDPQIVLIETDPWLMVIGSDVPTFTLYENGQIIYKKVVDKKLKYFEVQNDPETIQKIIKSFEITDNLIKQEDYTEASTSTDQPTNILILNFFGAVKEISVYGNLRDPKNETRQKTPKDFLTVYDNIIKYENSTAKEWLPDTFEVMATKYSYSPETPLKWNKDWNDINSSTTVKRSDDLYSIYLDKKYFQEFIKLLRSMKEKQAVEINGEKYSLTYRLPFPNLK</sequence>
<keyword evidence="2" id="KW-1185">Reference proteome</keyword>
<reference evidence="1 2" key="1">
    <citation type="submission" date="2018-10" db="EMBL/GenBank/DDBJ databases">
        <title>Genomic Encyclopedia of Archaeal and Bacterial Type Strains, Phase II (KMG-II): from individual species to whole genera.</title>
        <authorList>
            <person name="Goeker M."/>
        </authorList>
    </citation>
    <scope>NUCLEOTIDE SEQUENCE [LARGE SCALE GENOMIC DNA]</scope>
    <source>
        <strain evidence="1 2">DSM 29537</strain>
    </source>
</reference>
<dbReference type="EMBL" id="RBLC01000001">
    <property type="protein sequence ID" value="RKS25478.1"/>
    <property type="molecule type" value="Genomic_DNA"/>
</dbReference>
<proteinExistence type="predicted"/>
<protein>
    <submittedName>
        <fullName evidence="1">Uncharacterized protein</fullName>
    </submittedName>
</protein>
<name>A0A495MJ81_9FLAO</name>
<evidence type="ECO:0000313" key="2">
    <source>
        <dbReference type="Proteomes" id="UP000277579"/>
    </source>
</evidence>
<dbReference type="OrthoDB" id="980389at2"/>
<gene>
    <name evidence="1" type="ORF">CLV94_0512</name>
</gene>
<accession>A0A495MJ81</accession>
<evidence type="ECO:0000313" key="1">
    <source>
        <dbReference type="EMBL" id="RKS25478.1"/>
    </source>
</evidence>
<dbReference type="RefSeq" id="WP_121374874.1">
    <property type="nucleotide sequence ID" value="NZ_RBLC01000001.1"/>
</dbReference>